<feature type="domain" description="DUF1996" evidence="2">
    <location>
        <begin position="36"/>
        <end position="101"/>
    </location>
</feature>
<name>A0A8H6SGB7_9AGAR</name>
<feature type="chain" id="PRO_5034820945" evidence="1">
    <location>
        <begin position="21"/>
        <end position="110"/>
    </location>
</feature>
<feature type="signal peptide" evidence="1">
    <location>
        <begin position="1"/>
        <end position="20"/>
    </location>
</feature>
<dbReference type="OrthoDB" id="74764at2759"/>
<dbReference type="InterPro" id="IPR018535">
    <property type="entry name" value="DUF1996"/>
</dbReference>
<protein>
    <submittedName>
        <fullName evidence="3">Wsc domain</fullName>
    </submittedName>
</protein>
<dbReference type="PANTHER" id="PTHR43662">
    <property type="match status" value="1"/>
</dbReference>
<sequence>MSTRKFIWLASTLLWKPSEAYWLMAPNNILTTQRLDPVISPGSVSTHVHAVVGGSNFGLNTTTARLRESACTSIPIPEDKSNYWYPQLYFQWSNGSFTSVAGNPVICNLT</sequence>
<evidence type="ECO:0000256" key="1">
    <source>
        <dbReference type="SAM" id="SignalP"/>
    </source>
</evidence>
<proteinExistence type="predicted"/>
<evidence type="ECO:0000259" key="2">
    <source>
        <dbReference type="Pfam" id="PF09362"/>
    </source>
</evidence>
<dbReference type="AlphaFoldDB" id="A0A8H6SGB7"/>
<gene>
    <name evidence="3" type="ORF">MIND_00965800</name>
</gene>
<dbReference type="RefSeq" id="XP_037217684.1">
    <property type="nucleotide sequence ID" value="XM_037366272.1"/>
</dbReference>
<dbReference type="Pfam" id="PF09362">
    <property type="entry name" value="DUF1996"/>
    <property type="match status" value="1"/>
</dbReference>
<evidence type="ECO:0000313" key="4">
    <source>
        <dbReference type="Proteomes" id="UP000636479"/>
    </source>
</evidence>
<comment type="caution">
    <text evidence="3">The sequence shown here is derived from an EMBL/GenBank/DDBJ whole genome shotgun (WGS) entry which is preliminary data.</text>
</comment>
<dbReference type="EMBL" id="JACAZF010000008">
    <property type="protein sequence ID" value="KAF7297325.1"/>
    <property type="molecule type" value="Genomic_DNA"/>
</dbReference>
<reference evidence="3" key="1">
    <citation type="submission" date="2020-05" db="EMBL/GenBank/DDBJ databases">
        <title>Mycena genomes resolve the evolution of fungal bioluminescence.</title>
        <authorList>
            <person name="Tsai I.J."/>
        </authorList>
    </citation>
    <scope>NUCLEOTIDE SEQUENCE</scope>
    <source>
        <strain evidence="3">171206Taipei</strain>
    </source>
</reference>
<accession>A0A8H6SGB7</accession>
<keyword evidence="1" id="KW-0732">Signal</keyword>
<keyword evidence="4" id="KW-1185">Reference proteome</keyword>
<dbReference type="Proteomes" id="UP000636479">
    <property type="component" value="Unassembled WGS sequence"/>
</dbReference>
<organism evidence="3 4">
    <name type="scientific">Mycena indigotica</name>
    <dbReference type="NCBI Taxonomy" id="2126181"/>
    <lineage>
        <taxon>Eukaryota</taxon>
        <taxon>Fungi</taxon>
        <taxon>Dikarya</taxon>
        <taxon>Basidiomycota</taxon>
        <taxon>Agaricomycotina</taxon>
        <taxon>Agaricomycetes</taxon>
        <taxon>Agaricomycetidae</taxon>
        <taxon>Agaricales</taxon>
        <taxon>Marasmiineae</taxon>
        <taxon>Mycenaceae</taxon>
        <taxon>Mycena</taxon>
    </lineage>
</organism>
<evidence type="ECO:0000313" key="3">
    <source>
        <dbReference type="EMBL" id="KAF7297325.1"/>
    </source>
</evidence>
<dbReference type="GeneID" id="59348788"/>
<dbReference type="PANTHER" id="PTHR43662:SF3">
    <property type="entry name" value="DOMAIN PROTEIN, PUTATIVE (AFU_ORTHOLOGUE AFUA_6G11970)-RELATED"/>
    <property type="match status" value="1"/>
</dbReference>